<reference evidence="5 6" key="2">
    <citation type="submission" date="2016-08" db="EMBL/GenBank/DDBJ databases">
        <title>Orenia metallireducens sp. nov. strain Z6, a Novel Metal-reducing Firmicute from the Deep Subsurface.</title>
        <authorList>
            <person name="Maxim B.I."/>
            <person name="Kenneth K."/>
            <person name="Flynn T.M."/>
            <person name="Oloughlin E.J."/>
            <person name="Locke R.A."/>
            <person name="Weber J.R."/>
            <person name="Egan S.M."/>
            <person name="Mackie R.I."/>
            <person name="Cann I.K."/>
        </authorList>
    </citation>
    <scope>NUCLEOTIDE SEQUENCE [LARGE SCALE GENOMIC DNA]</scope>
    <source>
        <strain evidence="5 6">Z6</strain>
    </source>
</reference>
<dbReference type="GO" id="GO:0042597">
    <property type="term" value="C:periplasmic space"/>
    <property type="evidence" value="ECO:0007669"/>
    <property type="project" value="UniProtKB-SubCell"/>
</dbReference>
<protein>
    <recommendedName>
        <fullName evidence="4">SsuA/THI5-like domain-containing protein</fullName>
    </recommendedName>
</protein>
<proteinExistence type="inferred from homology"/>
<evidence type="ECO:0000313" key="5">
    <source>
        <dbReference type="EMBL" id="OCL26253.1"/>
    </source>
</evidence>
<feature type="domain" description="SsuA/THI5-like" evidence="4">
    <location>
        <begin position="39"/>
        <end position="248"/>
    </location>
</feature>
<dbReference type="InterPro" id="IPR015168">
    <property type="entry name" value="SsuA/THI5"/>
</dbReference>
<comment type="caution">
    <text evidence="5">The sequence shown here is derived from an EMBL/GenBank/DDBJ whole genome shotgun (WGS) entry which is preliminary data.</text>
</comment>
<dbReference type="Pfam" id="PF09084">
    <property type="entry name" value="NMT1"/>
    <property type="match status" value="1"/>
</dbReference>
<reference evidence="6" key="1">
    <citation type="submission" date="2016-07" db="EMBL/GenBank/DDBJ databases">
        <authorList>
            <person name="Florea S."/>
            <person name="Webb J.S."/>
            <person name="Jaromczyk J."/>
            <person name="Schardl C.L."/>
        </authorList>
    </citation>
    <scope>NUCLEOTIDE SEQUENCE [LARGE SCALE GENOMIC DNA]</scope>
    <source>
        <strain evidence="6">Z6</strain>
    </source>
</reference>
<evidence type="ECO:0000259" key="4">
    <source>
        <dbReference type="Pfam" id="PF09084"/>
    </source>
</evidence>
<keyword evidence="6" id="KW-1185">Reference proteome</keyword>
<comment type="subcellular location">
    <subcellularLocation>
        <location evidence="1">Periplasm</location>
    </subcellularLocation>
</comment>
<dbReference type="Proteomes" id="UP000093514">
    <property type="component" value="Unassembled WGS sequence"/>
</dbReference>
<name>A0A1C0A7M1_9FIRM</name>
<comment type="similarity">
    <text evidence="2">Belongs to the bacterial solute-binding protein SsuA/TauA family.</text>
</comment>
<dbReference type="Gene3D" id="3.40.190.10">
    <property type="entry name" value="Periplasmic binding protein-like II"/>
    <property type="match status" value="2"/>
</dbReference>
<sequence>MKRLLTGSLVLILLLTLSFGAFAKTKVRLNEVVHSIFYAPQYVAIHKGFFDDEGLDIELSTAWGGDKAATSLMSNNADIALIGPETTLYIYQQGADNYLVNFAQLTQTAGSFLLAREPMPGFTLEDLRGKKIIGNRPGGAPEMVMEYTLRHNGIEPFKDVDIVTNLDFTANAPAFKNGLGDFVQLFEPKASQLEATGAAHVVASFGELGGKVPYTVYMGRKNYIKENPQTVLKFTKAVYRAQKWVYSHSAKEIARVIRPSFPNIDFDILIKVVDRYKSQDTWSHNPILKKKDFEHWQEIIMEAGELEEMVDYRVLVNTNFARKSINLVE</sequence>
<dbReference type="EMBL" id="LWDV01000009">
    <property type="protein sequence ID" value="OCL26253.1"/>
    <property type="molecule type" value="Genomic_DNA"/>
</dbReference>
<dbReference type="PANTHER" id="PTHR30024:SF47">
    <property type="entry name" value="TAURINE-BINDING PERIPLASMIC PROTEIN"/>
    <property type="match status" value="1"/>
</dbReference>
<gene>
    <name evidence="5" type="ORF">U472_09590</name>
</gene>
<evidence type="ECO:0000313" key="6">
    <source>
        <dbReference type="Proteomes" id="UP000093514"/>
    </source>
</evidence>
<evidence type="ECO:0000256" key="1">
    <source>
        <dbReference type="ARBA" id="ARBA00004418"/>
    </source>
</evidence>
<dbReference type="OrthoDB" id="9802202at2"/>
<evidence type="ECO:0000256" key="3">
    <source>
        <dbReference type="ARBA" id="ARBA00022729"/>
    </source>
</evidence>
<evidence type="ECO:0000256" key="2">
    <source>
        <dbReference type="ARBA" id="ARBA00010742"/>
    </source>
</evidence>
<dbReference type="AlphaFoldDB" id="A0A1C0A7M1"/>
<dbReference type="PANTHER" id="PTHR30024">
    <property type="entry name" value="ALIPHATIC SULFONATES-BINDING PROTEIN-RELATED"/>
    <property type="match status" value="1"/>
</dbReference>
<organism evidence="5 6">
    <name type="scientific">Orenia metallireducens</name>
    <dbReference type="NCBI Taxonomy" id="1413210"/>
    <lineage>
        <taxon>Bacteria</taxon>
        <taxon>Bacillati</taxon>
        <taxon>Bacillota</taxon>
        <taxon>Clostridia</taxon>
        <taxon>Halanaerobiales</taxon>
        <taxon>Halobacteroidaceae</taxon>
        <taxon>Orenia</taxon>
    </lineage>
</organism>
<accession>A0A1C0A7M1</accession>
<dbReference type="SUPFAM" id="SSF53850">
    <property type="entry name" value="Periplasmic binding protein-like II"/>
    <property type="match status" value="1"/>
</dbReference>
<dbReference type="RefSeq" id="WP_068717898.1">
    <property type="nucleotide sequence ID" value="NZ_LWDV01000009.1"/>
</dbReference>
<keyword evidence="3" id="KW-0732">Signal</keyword>